<reference evidence="1 2" key="1">
    <citation type="submission" date="2017-05" db="EMBL/GenBank/DDBJ databases">
        <title>Genome Analysis of Maritalea myrionectae HL2708#5.</title>
        <authorList>
            <consortium name="Cotde Inc.-PKNU"/>
            <person name="Jang D."/>
            <person name="Oh H.-M."/>
        </authorList>
    </citation>
    <scope>NUCLEOTIDE SEQUENCE [LARGE SCALE GENOMIC DNA]</scope>
    <source>
        <strain evidence="1 2">HL2708#5</strain>
        <plasmid evidence="2">phl2708y3</plasmid>
    </source>
</reference>
<gene>
    <name evidence="1" type="ORF">MXMO3_03629</name>
</gene>
<protein>
    <submittedName>
        <fullName evidence="1">Uncharacterized protein</fullName>
    </submittedName>
</protein>
<accession>A0A2R4MJG7</accession>
<keyword evidence="1" id="KW-0614">Plasmid</keyword>
<keyword evidence="2" id="KW-1185">Reference proteome</keyword>
<name>A0A2R4MJG7_9HYPH</name>
<evidence type="ECO:0000313" key="1">
    <source>
        <dbReference type="EMBL" id="AVX06132.1"/>
    </source>
</evidence>
<organism evidence="1 2">
    <name type="scientific">Maritalea myrionectae</name>
    <dbReference type="NCBI Taxonomy" id="454601"/>
    <lineage>
        <taxon>Bacteria</taxon>
        <taxon>Pseudomonadati</taxon>
        <taxon>Pseudomonadota</taxon>
        <taxon>Alphaproteobacteria</taxon>
        <taxon>Hyphomicrobiales</taxon>
        <taxon>Devosiaceae</taxon>
        <taxon>Maritalea</taxon>
    </lineage>
</organism>
<dbReference type="KEGG" id="mmyr:MXMO3_03629"/>
<dbReference type="AlphaFoldDB" id="A0A2R4MJG7"/>
<proteinExistence type="predicted"/>
<geneLocation type="plasmid" evidence="2">
    <name>phl2708y3</name>
</geneLocation>
<dbReference type="EMBL" id="CP021332">
    <property type="protein sequence ID" value="AVX06132.1"/>
    <property type="molecule type" value="Genomic_DNA"/>
</dbReference>
<dbReference type="RefSeq" id="WP_117397089.1">
    <property type="nucleotide sequence ID" value="NZ_CP021332.1"/>
</dbReference>
<sequence length="59" mass="6406">MPILYLVLGLTDMVIGFDYPTMFYAFSFANICGLTDQKKVSGNEDEAQASADEPIAPGE</sequence>
<dbReference type="Proteomes" id="UP000258927">
    <property type="component" value="Plasmid pHL2708Y3"/>
</dbReference>
<dbReference type="STRING" id="1122213.GCA_000423365_03454"/>
<evidence type="ECO:0000313" key="2">
    <source>
        <dbReference type="Proteomes" id="UP000258927"/>
    </source>
</evidence>